<accession>U7VDM9</accession>
<reference evidence="3 4" key="1">
    <citation type="submission" date="2013-08" db="EMBL/GenBank/DDBJ databases">
        <authorList>
            <person name="Weinstock G."/>
            <person name="Sodergren E."/>
            <person name="Wylie T."/>
            <person name="Fulton L."/>
            <person name="Fulton R."/>
            <person name="Fronick C."/>
            <person name="O'Laughlin M."/>
            <person name="Godfrey J."/>
            <person name="Miner T."/>
            <person name="Herter B."/>
            <person name="Appelbaum E."/>
            <person name="Cordes M."/>
            <person name="Lek S."/>
            <person name="Wollam A."/>
            <person name="Pepin K.H."/>
            <person name="Palsikar V.B."/>
            <person name="Mitreva M."/>
            <person name="Wilson R.K."/>
        </authorList>
    </citation>
    <scope>NUCLEOTIDE SEQUENCE [LARGE SCALE GENOMIC DNA]</scope>
    <source>
        <strain evidence="3 4">ATCC BAA-474</strain>
    </source>
</reference>
<dbReference type="RefSeq" id="WP_023049826.1">
    <property type="nucleotide sequence ID" value="NZ_CP173065.2"/>
</dbReference>
<dbReference type="PATRIC" id="fig|1319815.3.peg.265"/>
<dbReference type="GO" id="GO:0120010">
    <property type="term" value="P:intermembrane phospholipid transfer"/>
    <property type="evidence" value="ECO:0007669"/>
    <property type="project" value="TreeGrafter"/>
</dbReference>
<dbReference type="AlphaFoldDB" id="U7VDM9"/>
<comment type="similarity">
    <text evidence="1">Belongs to the MlaA family.</text>
</comment>
<sequence>MNYKKLGLMISCIFFISCSPLKTKNDISEKNFEKKESLNQHTHLKSNEYLKLGNGKEIIYEPEGIRSEVVEKKEINGTKFIEVYDPLEPLNRRIYYFNYYLDKYVLIPAVNTYEFIAPKFVQKGVSNFFSNLQEINTFINSILQFEGRKATITFVRFGINSTIGILGLFDVASALELPKTYEDFGLTLAKYGVGNGPYLVLPGFGPSNLRDTAGKAAGIVSVSEINPYDQPVGFDVNNPGVTTMGAINARKENQNFRYYGTGSPFEYEYVRYFYTKYRDTLIDVNDVKVKGRGE</sequence>
<dbReference type="PANTHER" id="PTHR30035">
    <property type="entry name" value="LIPOPROTEIN VACJ-RELATED"/>
    <property type="match status" value="1"/>
</dbReference>
<keyword evidence="4" id="KW-1185">Reference proteome</keyword>
<dbReference type="PROSITE" id="PS51257">
    <property type="entry name" value="PROKAR_LIPOPROTEIN"/>
    <property type="match status" value="1"/>
</dbReference>
<protein>
    <submittedName>
        <fullName evidence="3">VacJ-like protein</fullName>
    </submittedName>
</protein>
<evidence type="ECO:0000256" key="2">
    <source>
        <dbReference type="ARBA" id="ARBA00022729"/>
    </source>
</evidence>
<name>U7VDM9_9FUSO</name>
<dbReference type="PRINTS" id="PR01805">
    <property type="entry name" value="VACJLIPOPROT"/>
</dbReference>
<dbReference type="eggNOG" id="COG2853">
    <property type="taxonomic scope" value="Bacteria"/>
</dbReference>
<gene>
    <name evidence="3" type="ORF">HMPREF0202_00277</name>
</gene>
<dbReference type="GO" id="GO:0016020">
    <property type="term" value="C:membrane"/>
    <property type="evidence" value="ECO:0007669"/>
    <property type="project" value="InterPro"/>
</dbReference>
<proteinExistence type="inferred from homology"/>
<evidence type="ECO:0000313" key="4">
    <source>
        <dbReference type="Proteomes" id="UP000017081"/>
    </source>
</evidence>
<dbReference type="STRING" id="1319815.HMPREF0202_00277"/>
<organism evidence="3 4">
    <name type="scientific">Cetobacterium somerae ATCC BAA-474</name>
    <dbReference type="NCBI Taxonomy" id="1319815"/>
    <lineage>
        <taxon>Bacteria</taxon>
        <taxon>Fusobacteriati</taxon>
        <taxon>Fusobacteriota</taxon>
        <taxon>Fusobacteriia</taxon>
        <taxon>Fusobacteriales</taxon>
        <taxon>Fusobacteriaceae</taxon>
        <taxon>Cetobacterium</taxon>
    </lineage>
</organism>
<dbReference type="InterPro" id="IPR007428">
    <property type="entry name" value="MlaA"/>
</dbReference>
<keyword evidence="2" id="KW-0732">Signal</keyword>
<dbReference type="PANTHER" id="PTHR30035:SF3">
    <property type="entry name" value="INTERMEMBRANE PHOSPHOLIPID TRANSPORT SYSTEM LIPOPROTEIN MLAA"/>
    <property type="match status" value="1"/>
</dbReference>
<dbReference type="Proteomes" id="UP000017081">
    <property type="component" value="Unassembled WGS sequence"/>
</dbReference>
<evidence type="ECO:0000256" key="1">
    <source>
        <dbReference type="ARBA" id="ARBA00010634"/>
    </source>
</evidence>
<dbReference type="HOGENOM" id="CLU_852052_0_0_0"/>
<evidence type="ECO:0000313" key="3">
    <source>
        <dbReference type="EMBL" id="ERT69817.1"/>
    </source>
</evidence>
<comment type="caution">
    <text evidence="3">The sequence shown here is derived from an EMBL/GenBank/DDBJ whole genome shotgun (WGS) entry which is preliminary data.</text>
</comment>
<dbReference type="Pfam" id="PF04333">
    <property type="entry name" value="MlaA"/>
    <property type="match status" value="1"/>
</dbReference>
<dbReference type="EMBL" id="AXZF01000011">
    <property type="protein sequence ID" value="ERT69817.1"/>
    <property type="molecule type" value="Genomic_DNA"/>
</dbReference>